<evidence type="ECO:0000313" key="10">
    <source>
        <dbReference type="Proteomes" id="UP001159427"/>
    </source>
</evidence>
<accession>A0ABN8LCR5</accession>
<reference evidence="9 10" key="1">
    <citation type="submission" date="2022-05" db="EMBL/GenBank/DDBJ databases">
        <authorList>
            <consortium name="Genoscope - CEA"/>
            <person name="William W."/>
        </authorList>
    </citation>
    <scope>NUCLEOTIDE SEQUENCE [LARGE SCALE GENOMIC DNA]</scope>
</reference>
<evidence type="ECO:0000256" key="3">
    <source>
        <dbReference type="ARBA" id="ARBA00023157"/>
    </source>
</evidence>
<keyword evidence="10" id="KW-1185">Reference proteome</keyword>
<dbReference type="InterPro" id="IPR013780">
    <property type="entry name" value="Glyco_hydro_b"/>
</dbReference>
<dbReference type="Gene3D" id="2.60.40.1180">
    <property type="entry name" value="Golgi alpha-mannosidase II"/>
    <property type="match status" value="1"/>
</dbReference>
<dbReference type="PANTHER" id="PTHR11452">
    <property type="entry name" value="ALPHA-GALACTOSIDASE/ALPHA-N-ACETYLGALACTOSAMINIDASE"/>
    <property type="match status" value="1"/>
</dbReference>
<dbReference type="Gene3D" id="3.20.20.70">
    <property type="entry name" value="Aldolase class I"/>
    <property type="match status" value="1"/>
</dbReference>
<organism evidence="9 10">
    <name type="scientific">Porites evermanni</name>
    <dbReference type="NCBI Taxonomy" id="104178"/>
    <lineage>
        <taxon>Eukaryota</taxon>
        <taxon>Metazoa</taxon>
        <taxon>Cnidaria</taxon>
        <taxon>Anthozoa</taxon>
        <taxon>Hexacorallia</taxon>
        <taxon>Scleractinia</taxon>
        <taxon>Fungiina</taxon>
        <taxon>Poritidae</taxon>
        <taxon>Porites</taxon>
    </lineage>
</organism>
<dbReference type="InterPro" id="IPR013785">
    <property type="entry name" value="Aldolase_TIM"/>
</dbReference>
<evidence type="ECO:0000256" key="5">
    <source>
        <dbReference type="ARBA" id="ARBA00023295"/>
    </source>
</evidence>
<protein>
    <recommendedName>
        <fullName evidence="6">Alpha-galactosidase</fullName>
        <ecNumber evidence="6">3.2.1.-</ecNumber>
    </recommendedName>
</protein>
<proteinExistence type="inferred from homology"/>
<keyword evidence="7" id="KW-0812">Transmembrane</keyword>
<dbReference type="SUPFAM" id="SSF51011">
    <property type="entry name" value="Glycosyl hydrolase domain"/>
    <property type="match status" value="1"/>
</dbReference>
<comment type="similarity">
    <text evidence="1 6">Belongs to the glycosyl hydrolase 27 family.</text>
</comment>
<keyword evidence="7" id="KW-1133">Transmembrane helix</keyword>
<dbReference type="SUPFAM" id="SSF51445">
    <property type="entry name" value="(Trans)glycosidases"/>
    <property type="match status" value="1"/>
</dbReference>
<dbReference type="PANTHER" id="PTHR11452:SF83">
    <property type="entry name" value="ALPHA-GALACTOSIDASE"/>
    <property type="match status" value="1"/>
</dbReference>
<evidence type="ECO:0000256" key="4">
    <source>
        <dbReference type="ARBA" id="ARBA00023180"/>
    </source>
</evidence>
<comment type="subunit">
    <text evidence="6">Homodimer.</text>
</comment>
<dbReference type="CDD" id="cd14792">
    <property type="entry name" value="GH27"/>
    <property type="match status" value="1"/>
</dbReference>
<keyword evidence="2 6" id="KW-0378">Hydrolase</keyword>
<evidence type="ECO:0000256" key="2">
    <source>
        <dbReference type="ARBA" id="ARBA00022801"/>
    </source>
</evidence>
<keyword evidence="5 6" id="KW-0326">Glycosidase</keyword>
<feature type="domain" description="Alpha galactosidase A C-terminal" evidence="8">
    <location>
        <begin position="330"/>
        <end position="411"/>
    </location>
</feature>
<evidence type="ECO:0000256" key="6">
    <source>
        <dbReference type="RuleBase" id="RU361168"/>
    </source>
</evidence>
<feature type="transmembrane region" description="Helical" evidence="7">
    <location>
        <begin position="14"/>
        <end position="32"/>
    </location>
</feature>
<dbReference type="Proteomes" id="UP001159427">
    <property type="component" value="Unassembled WGS sequence"/>
</dbReference>
<dbReference type="PRINTS" id="PR00740">
    <property type="entry name" value="GLHYDRLASE27"/>
</dbReference>
<dbReference type="InterPro" id="IPR017853">
    <property type="entry name" value="GH"/>
</dbReference>
<evidence type="ECO:0000259" key="8">
    <source>
        <dbReference type="Pfam" id="PF17450"/>
    </source>
</evidence>
<evidence type="ECO:0000256" key="7">
    <source>
        <dbReference type="SAM" id="Phobius"/>
    </source>
</evidence>
<dbReference type="Pfam" id="PF17450">
    <property type="entry name" value="Melibiase_2_C"/>
    <property type="match status" value="1"/>
</dbReference>
<dbReference type="InterPro" id="IPR035373">
    <property type="entry name" value="Melibiase/NAGA_C"/>
</dbReference>
<dbReference type="Pfam" id="PF16499">
    <property type="entry name" value="Melibiase_2"/>
    <property type="match status" value="1"/>
</dbReference>
<keyword evidence="3 6" id="KW-1015">Disulfide bond</keyword>
<dbReference type="EMBL" id="CALNXI010000015">
    <property type="protein sequence ID" value="CAH3014865.1"/>
    <property type="molecule type" value="Genomic_DNA"/>
</dbReference>
<dbReference type="EC" id="3.2.1.-" evidence="6"/>
<keyword evidence="4" id="KW-0325">Glycoprotein</keyword>
<evidence type="ECO:0000313" key="9">
    <source>
        <dbReference type="EMBL" id="CAH3014865.1"/>
    </source>
</evidence>
<comment type="caution">
    <text evidence="9">The sequence shown here is derived from an EMBL/GenBank/DDBJ whole genome shotgun (WGS) entry which is preliminary data.</text>
</comment>
<evidence type="ECO:0000256" key="1">
    <source>
        <dbReference type="ARBA" id="ARBA00009743"/>
    </source>
</evidence>
<gene>
    <name evidence="9" type="ORF">PEVE_00007466</name>
</gene>
<sequence>MAASKSSFVSFRKYFRFSFVVVILIDFVMFTVRLDALDNGLALTPPMGWMAWERFRCNIDCKNDPDNCISEKLFMQMADRIAEDGFKNAGYQYVCIDDCWSSHNRTLTGDLQPDPDRFPHGIKYLADYIHSKGLKFGLYADYGTLTCERYPGSIEYIQQDMQLFADWGVDYLKMDGCFADPLTFDEGYPTVTRALNESGRHIVFSCSWPAYLVWGGIKPNYPLIAKHCNLWRNYNDIQDSWYSLIRIIDWYGDHQDEMIPVAGPGHWNDPDQLLIGDFSLSYEQSKTQFAIWAIITAPLMMSNDLRNIAPWARDILLNREIIEVNQDKLGKMGRRVSQSFRQYTEVWSRPLYDGSVAVVLFSRRHDQPYVIEAFFDEVGLSTSLAKARDLFEHKNLGTFKKSFKAKVNPSGVVMVKLSPIQDEL</sequence>
<dbReference type="InterPro" id="IPR002241">
    <property type="entry name" value="Glyco_hydro_27"/>
</dbReference>
<keyword evidence="7" id="KW-0472">Membrane</keyword>
<name>A0ABN8LCR5_9CNID</name>